<organism evidence="10 11">
    <name type="scientific">Flavimobilis soli</name>
    <dbReference type="NCBI Taxonomy" id="442709"/>
    <lineage>
        <taxon>Bacteria</taxon>
        <taxon>Bacillati</taxon>
        <taxon>Actinomycetota</taxon>
        <taxon>Actinomycetes</taxon>
        <taxon>Micrococcales</taxon>
        <taxon>Jonesiaceae</taxon>
        <taxon>Flavimobilis</taxon>
    </lineage>
</organism>
<dbReference type="Pfam" id="PF13490">
    <property type="entry name" value="zf-HC2"/>
    <property type="match status" value="1"/>
</dbReference>
<dbReference type="SUPFAM" id="SSF88946">
    <property type="entry name" value="Sigma2 domain of RNA polymerase sigma factors"/>
    <property type="match status" value="1"/>
</dbReference>
<comment type="similarity">
    <text evidence="1">Belongs to the sigma-70 factor family. ECF subfamily.</text>
</comment>
<dbReference type="InterPro" id="IPR041916">
    <property type="entry name" value="Anti_sigma_zinc_sf"/>
</dbReference>
<dbReference type="InterPro" id="IPR039425">
    <property type="entry name" value="RNA_pol_sigma-70-like"/>
</dbReference>
<reference evidence="10 11" key="1">
    <citation type="submission" date="2017-10" db="EMBL/GenBank/DDBJ databases">
        <title>Sequencing the genomes of 1000 actinobacteria strains.</title>
        <authorList>
            <person name="Klenk H.-P."/>
        </authorList>
    </citation>
    <scope>NUCLEOTIDE SEQUENCE [LARGE SCALE GENOMIC DNA]</scope>
    <source>
        <strain evidence="10 11">DSM 21574</strain>
    </source>
</reference>
<dbReference type="Proteomes" id="UP000221394">
    <property type="component" value="Unassembled WGS sequence"/>
</dbReference>
<evidence type="ECO:0000256" key="2">
    <source>
        <dbReference type="ARBA" id="ARBA00023015"/>
    </source>
</evidence>
<evidence type="ECO:0000259" key="9">
    <source>
        <dbReference type="Pfam" id="PF13490"/>
    </source>
</evidence>
<feature type="compositionally biased region" description="Low complexity" evidence="6">
    <location>
        <begin position="423"/>
        <end position="444"/>
    </location>
</feature>
<dbReference type="PANTHER" id="PTHR43133:SF8">
    <property type="entry name" value="RNA POLYMERASE SIGMA FACTOR HI_1459-RELATED"/>
    <property type="match status" value="1"/>
</dbReference>
<keyword evidence="4" id="KW-0238">DNA-binding</keyword>
<sequence>MSDVTRVPEGIASDAELITAVRQGDTAAFGALYERHAEAARRVAQRYVPATDADDVVAGAFEKVLGVLRAGKGPDVAFRAYLFTVVRRRAVEALEKARRTTATDDVDVFDSVVGPLASTEEPMLQGFEDRTVARAFESLPERWRTVLWYLDIEQQTPAAVAPALGMSANGVSALAYRAREGLRQAYLQAHLTTAGVADDCRAINEQLGSYARGGLARRETTRVEAHLDQCAVCRAAALELGDLAQGMRAVVAPLVLGTLGLGALGLLPLGGAVPAVGAAGAGAAAGTEGLAASQADAAAVLGRAAGAPVNGAGTAAGVVPGGAAAAPTAGVLAALAQVPVGVLLAAGFVVVGGLVAAVVAFSSGGSPVIPARPLSGGAETLQQPTSPPVATPVPVADDPEEEPTPESTESAAPPDGPLVPPASGDGPSSEPTGGTGPTADPSGEPGDEPSDEPTDDPSDEPAPEPTDEPTTEPTPSPTRSAAPTPTPSPSPTSTNEAEEPSDEPVAPTALRLAISQLRALGTASVTFSVSNTAPQTATDIEVELTLPQGVYVTGVGLSDSPVKAAPAAARTRLAFPTLFAFAPQTFSARVAAAISEAAAETTTWSCSTTETSVVCTVPDIAAGGEVSTTIDLMLDAYNMSELSVSARVTTAGGSTTMTLQVAVEPAPADVQARVLDDSALVAGGTGYLGVEVTNAGETSTPALVRVTLPEGADWSAERGGALSPGAEGWTCDLLDSPERTLECVTEDLPGNPRGLRDWVRLDLPAYTGTRELGKSELSWGPDADSLTTALYWPAPLLGVTIASEDVFLPRPAQYEPTDPGTLGFVVTGNGRSVSGARAVVELPELIELDAQPTMNDELCGVDGRTVVCALPVLSPGSQLRIEVPVRATVEQGGGTVWVPARVEIAHPAGPVVLGSGEGVIEVQSPVSLTSLTSLQVERALFHP</sequence>
<dbReference type="InterPro" id="IPR014284">
    <property type="entry name" value="RNA_pol_sigma-70_dom"/>
</dbReference>
<evidence type="ECO:0000256" key="6">
    <source>
        <dbReference type="SAM" id="MobiDB-lite"/>
    </source>
</evidence>
<dbReference type="RefSeq" id="WP_169924508.1">
    <property type="nucleotide sequence ID" value="NZ_PDJH01000001.1"/>
</dbReference>
<dbReference type="AlphaFoldDB" id="A0A2A9ECY1"/>
<protein>
    <submittedName>
        <fullName evidence="10">RNA polymerase sigma factor (Sigma-70 family)</fullName>
    </submittedName>
</protein>
<proteinExistence type="inferred from homology"/>
<feature type="region of interest" description="Disordered" evidence="6">
    <location>
        <begin position="373"/>
        <end position="505"/>
    </location>
</feature>
<keyword evidence="7" id="KW-1133">Transmembrane helix</keyword>
<dbReference type="NCBIfam" id="TIGR02937">
    <property type="entry name" value="sigma70-ECF"/>
    <property type="match status" value="1"/>
</dbReference>
<feature type="transmembrane region" description="Helical" evidence="7">
    <location>
        <begin position="340"/>
        <end position="362"/>
    </location>
</feature>
<dbReference type="InterPro" id="IPR013325">
    <property type="entry name" value="RNA_pol_sigma_r2"/>
</dbReference>
<comment type="caution">
    <text evidence="10">The sequence shown here is derived from an EMBL/GenBank/DDBJ whole genome shotgun (WGS) entry which is preliminary data.</text>
</comment>
<evidence type="ECO:0000256" key="1">
    <source>
        <dbReference type="ARBA" id="ARBA00010641"/>
    </source>
</evidence>
<feature type="domain" description="Putative zinc-finger" evidence="9">
    <location>
        <begin position="200"/>
        <end position="234"/>
    </location>
</feature>
<dbReference type="GO" id="GO:0003677">
    <property type="term" value="F:DNA binding"/>
    <property type="evidence" value="ECO:0007669"/>
    <property type="project" value="UniProtKB-KW"/>
</dbReference>
<evidence type="ECO:0000259" key="8">
    <source>
        <dbReference type="Pfam" id="PF04542"/>
    </source>
</evidence>
<dbReference type="InterPro" id="IPR036388">
    <property type="entry name" value="WH-like_DNA-bd_sf"/>
</dbReference>
<dbReference type="InterPro" id="IPR013324">
    <property type="entry name" value="RNA_pol_sigma_r3/r4-like"/>
</dbReference>
<dbReference type="SUPFAM" id="SSF88659">
    <property type="entry name" value="Sigma3 and sigma4 domains of RNA polymerase sigma factors"/>
    <property type="match status" value="1"/>
</dbReference>
<feature type="compositionally biased region" description="Acidic residues" evidence="6">
    <location>
        <begin position="445"/>
        <end position="470"/>
    </location>
</feature>
<gene>
    <name evidence="10" type="ORF">ATL41_1396</name>
</gene>
<keyword evidence="11" id="KW-1185">Reference proteome</keyword>
<dbReference type="GO" id="GO:0006352">
    <property type="term" value="P:DNA-templated transcription initiation"/>
    <property type="evidence" value="ECO:0007669"/>
    <property type="project" value="InterPro"/>
</dbReference>
<evidence type="ECO:0000256" key="4">
    <source>
        <dbReference type="ARBA" id="ARBA00023125"/>
    </source>
</evidence>
<dbReference type="InterPro" id="IPR027383">
    <property type="entry name" value="Znf_put"/>
</dbReference>
<evidence type="ECO:0000313" key="11">
    <source>
        <dbReference type="Proteomes" id="UP000221394"/>
    </source>
</evidence>
<feature type="compositionally biased region" description="Low complexity" evidence="6">
    <location>
        <begin position="471"/>
        <end position="483"/>
    </location>
</feature>
<feature type="domain" description="RNA polymerase sigma-70 region 2" evidence="8">
    <location>
        <begin position="32"/>
        <end position="100"/>
    </location>
</feature>
<evidence type="ECO:0000256" key="3">
    <source>
        <dbReference type="ARBA" id="ARBA00023082"/>
    </source>
</evidence>
<evidence type="ECO:0000313" key="10">
    <source>
        <dbReference type="EMBL" id="PFG36663.1"/>
    </source>
</evidence>
<dbReference type="GO" id="GO:0016987">
    <property type="term" value="F:sigma factor activity"/>
    <property type="evidence" value="ECO:0007669"/>
    <property type="project" value="UniProtKB-KW"/>
</dbReference>
<dbReference type="PANTHER" id="PTHR43133">
    <property type="entry name" value="RNA POLYMERASE ECF-TYPE SIGMA FACTO"/>
    <property type="match status" value="1"/>
</dbReference>
<dbReference type="EMBL" id="PDJH01000001">
    <property type="protein sequence ID" value="PFG36663.1"/>
    <property type="molecule type" value="Genomic_DNA"/>
</dbReference>
<dbReference type="Pfam" id="PF04542">
    <property type="entry name" value="Sigma70_r2"/>
    <property type="match status" value="1"/>
</dbReference>
<dbReference type="Gene3D" id="1.10.10.10">
    <property type="entry name" value="Winged helix-like DNA-binding domain superfamily/Winged helix DNA-binding domain"/>
    <property type="match status" value="1"/>
</dbReference>
<keyword evidence="2" id="KW-0805">Transcription regulation</keyword>
<dbReference type="Gene3D" id="1.10.10.1320">
    <property type="entry name" value="Anti-sigma factor, zinc-finger domain"/>
    <property type="match status" value="1"/>
</dbReference>
<keyword evidence="5" id="KW-0804">Transcription</keyword>
<dbReference type="Gene3D" id="1.10.1740.10">
    <property type="match status" value="1"/>
</dbReference>
<dbReference type="InterPro" id="IPR007627">
    <property type="entry name" value="RNA_pol_sigma70_r2"/>
</dbReference>
<name>A0A2A9ECY1_9MICO</name>
<keyword evidence="7" id="KW-0472">Membrane</keyword>
<evidence type="ECO:0000256" key="5">
    <source>
        <dbReference type="ARBA" id="ARBA00023163"/>
    </source>
</evidence>
<keyword evidence="7" id="KW-0812">Transmembrane</keyword>
<evidence type="ECO:0000256" key="7">
    <source>
        <dbReference type="SAM" id="Phobius"/>
    </source>
</evidence>
<accession>A0A2A9ECY1</accession>
<keyword evidence="3" id="KW-0731">Sigma factor</keyword>